<dbReference type="GO" id="GO:0005886">
    <property type="term" value="C:plasma membrane"/>
    <property type="evidence" value="ECO:0007669"/>
    <property type="project" value="UniProtKB-SubCell"/>
</dbReference>
<dbReference type="EMBL" id="APNK01000002">
    <property type="protein sequence ID" value="KEZ79027.1"/>
    <property type="molecule type" value="Genomic_DNA"/>
</dbReference>
<evidence type="ECO:0000256" key="1">
    <source>
        <dbReference type="ARBA" id="ARBA00004377"/>
    </source>
</evidence>
<keyword evidence="14" id="KW-1185">Reference proteome</keyword>
<dbReference type="InterPro" id="IPR000983">
    <property type="entry name" value="Bac_GSPG_pilin"/>
</dbReference>
<dbReference type="Proteomes" id="UP000028302">
    <property type="component" value="Unassembled WGS sequence"/>
</dbReference>
<dbReference type="PATRIC" id="fig|1304275.5.peg.572"/>
<evidence type="ECO:0000256" key="4">
    <source>
        <dbReference type="ARBA" id="ARBA00022475"/>
    </source>
</evidence>
<dbReference type="SUPFAM" id="SSF54523">
    <property type="entry name" value="Pili subunits"/>
    <property type="match status" value="1"/>
</dbReference>
<dbReference type="OrthoDB" id="9795612at2"/>
<dbReference type="GO" id="GO:0015628">
    <property type="term" value="P:protein secretion by the type II secretion system"/>
    <property type="evidence" value="ECO:0007669"/>
    <property type="project" value="InterPro"/>
</dbReference>
<dbReference type="eggNOG" id="COG2165">
    <property type="taxonomic scope" value="Bacteria"/>
</dbReference>
<comment type="subcellular location">
    <subcellularLocation>
        <location evidence="1">Cell inner membrane</location>
        <topology evidence="1">Single-pass membrane protein</topology>
    </subcellularLocation>
</comment>
<dbReference type="PANTHER" id="PTHR30093">
    <property type="entry name" value="GENERAL SECRETION PATHWAY PROTEIN G"/>
    <property type="match status" value="1"/>
</dbReference>
<keyword evidence="8 11" id="KW-1133">Transmembrane helix</keyword>
<accession>A0A084IQP3</accession>
<evidence type="ECO:0000256" key="5">
    <source>
        <dbReference type="ARBA" id="ARBA00022481"/>
    </source>
</evidence>
<proteinExistence type="inferred from homology"/>
<dbReference type="STRING" id="1304275.C41B8_02817"/>
<dbReference type="AlphaFoldDB" id="A0A084IQP3"/>
<keyword evidence="6" id="KW-0997">Cell inner membrane</keyword>
<feature type="transmembrane region" description="Helical" evidence="11">
    <location>
        <begin position="20"/>
        <end position="42"/>
    </location>
</feature>
<dbReference type="Pfam" id="PF08334">
    <property type="entry name" value="T2SSG"/>
    <property type="match status" value="1"/>
</dbReference>
<evidence type="ECO:0000259" key="12">
    <source>
        <dbReference type="Pfam" id="PF08334"/>
    </source>
</evidence>
<gene>
    <name evidence="13" type="ORF">C41B8_02817</name>
</gene>
<evidence type="ECO:0000313" key="13">
    <source>
        <dbReference type="EMBL" id="KEZ79027.1"/>
    </source>
</evidence>
<evidence type="ECO:0000256" key="9">
    <source>
        <dbReference type="ARBA" id="ARBA00023136"/>
    </source>
</evidence>
<dbReference type="GO" id="GO:0015627">
    <property type="term" value="C:type II protein secretion system complex"/>
    <property type="evidence" value="ECO:0007669"/>
    <property type="project" value="InterPro"/>
</dbReference>
<comment type="similarity">
    <text evidence="2">Belongs to the GSP G family.</text>
</comment>
<dbReference type="InterPro" id="IPR010054">
    <property type="entry name" value="Type2_sec_GspG"/>
</dbReference>
<dbReference type="PRINTS" id="PR00813">
    <property type="entry name" value="BCTERIALGSPG"/>
</dbReference>
<keyword evidence="9 11" id="KW-0472">Membrane</keyword>
<evidence type="ECO:0000313" key="14">
    <source>
        <dbReference type="Proteomes" id="UP000028302"/>
    </source>
</evidence>
<evidence type="ECO:0000256" key="7">
    <source>
        <dbReference type="ARBA" id="ARBA00022692"/>
    </source>
</evidence>
<sequence>MQFPRHRAATSPRRQSGFTLIEIMVVVVILGILAAIVVPNIIDRPDAAREAKARQDIKAIDSALKLYRLDNYRYPTTEQGLAALVTKPTSEPVPRNWKSGGYLDRLPTDPWGHVYHYRNPGQHGPIDIYTLGRDNQKGGDGPDADIGNWTLNDNP</sequence>
<evidence type="ECO:0000256" key="10">
    <source>
        <dbReference type="SAM" id="MobiDB-lite"/>
    </source>
</evidence>
<dbReference type="Gene3D" id="3.30.700.10">
    <property type="entry name" value="Glycoprotein, Type 4 Pilin"/>
    <property type="match status" value="1"/>
</dbReference>
<dbReference type="InterPro" id="IPR013545">
    <property type="entry name" value="T2SS_protein-GspG_C"/>
</dbReference>
<comment type="caution">
    <text evidence="13">The sequence shown here is derived from an EMBL/GenBank/DDBJ whole genome shotgun (WGS) entry which is preliminary data.</text>
</comment>
<dbReference type="InterPro" id="IPR045584">
    <property type="entry name" value="Pilin-like"/>
</dbReference>
<evidence type="ECO:0000256" key="2">
    <source>
        <dbReference type="ARBA" id="ARBA00009984"/>
    </source>
</evidence>
<dbReference type="NCBIfam" id="TIGR01710">
    <property type="entry name" value="typeII_sec_gspG"/>
    <property type="match status" value="1"/>
</dbReference>
<dbReference type="PROSITE" id="PS00409">
    <property type="entry name" value="PROKAR_NTER_METHYL"/>
    <property type="match status" value="1"/>
</dbReference>
<evidence type="ECO:0000256" key="11">
    <source>
        <dbReference type="SAM" id="Phobius"/>
    </source>
</evidence>
<feature type="domain" description="Type II secretion system protein GspG C-terminal" evidence="12">
    <location>
        <begin position="40"/>
        <end position="149"/>
    </location>
</feature>
<protein>
    <recommendedName>
        <fullName evidence="3">Type II secretion system core protein G</fullName>
    </recommendedName>
</protein>
<dbReference type="InterPro" id="IPR012902">
    <property type="entry name" value="N_methyl_site"/>
</dbReference>
<dbReference type="NCBIfam" id="TIGR02532">
    <property type="entry name" value="IV_pilin_GFxxxE"/>
    <property type="match status" value="1"/>
</dbReference>
<evidence type="ECO:0000256" key="6">
    <source>
        <dbReference type="ARBA" id="ARBA00022519"/>
    </source>
</evidence>
<feature type="region of interest" description="Disordered" evidence="10">
    <location>
        <begin position="127"/>
        <end position="155"/>
    </location>
</feature>
<evidence type="ECO:0000256" key="8">
    <source>
        <dbReference type="ARBA" id="ARBA00022989"/>
    </source>
</evidence>
<evidence type="ECO:0000256" key="3">
    <source>
        <dbReference type="ARBA" id="ARBA00020042"/>
    </source>
</evidence>
<name>A0A084IQP3_SALHC</name>
<organism evidence="13 14">
    <name type="scientific">Salinisphaera hydrothermalis (strain C41B8)</name>
    <dbReference type="NCBI Taxonomy" id="1304275"/>
    <lineage>
        <taxon>Bacteria</taxon>
        <taxon>Pseudomonadati</taxon>
        <taxon>Pseudomonadota</taxon>
        <taxon>Gammaproteobacteria</taxon>
        <taxon>Salinisphaerales</taxon>
        <taxon>Salinisphaeraceae</taxon>
        <taxon>Salinisphaera</taxon>
    </lineage>
</organism>
<dbReference type="RefSeq" id="WP_051882857.1">
    <property type="nucleotide sequence ID" value="NZ_APNK01000002.1"/>
</dbReference>
<reference evidence="13 14" key="1">
    <citation type="submission" date="2013-03" db="EMBL/GenBank/DDBJ databases">
        <title>Salinisphaera hydrothermalis C41B8 Genome Sequencing.</title>
        <authorList>
            <person name="Li C."/>
            <person name="Lai Q."/>
            <person name="Shao Z."/>
        </authorList>
    </citation>
    <scope>NUCLEOTIDE SEQUENCE [LARGE SCALE GENOMIC DNA]</scope>
    <source>
        <strain evidence="13 14">C41B8</strain>
    </source>
</reference>
<keyword evidence="5" id="KW-0488">Methylation</keyword>
<keyword evidence="7 11" id="KW-0812">Transmembrane</keyword>
<dbReference type="PANTHER" id="PTHR30093:SF44">
    <property type="entry name" value="TYPE II SECRETION SYSTEM CORE PROTEIN G"/>
    <property type="match status" value="1"/>
</dbReference>
<dbReference type="Pfam" id="PF07963">
    <property type="entry name" value="N_methyl"/>
    <property type="match status" value="1"/>
</dbReference>
<keyword evidence="4" id="KW-1003">Cell membrane</keyword>